<dbReference type="InterPro" id="IPR008840">
    <property type="entry name" value="Sipho_Gp157"/>
</dbReference>
<feature type="coiled-coil region" evidence="1">
    <location>
        <begin position="48"/>
        <end position="100"/>
    </location>
</feature>
<gene>
    <name evidence="2" type="ORF">ACE1B6_11900</name>
</gene>
<comment type="caution">
    <text evidence="2">The sequence shown here is derived from an EMBL/GenBank/DDBJ whole genome shotgun (WGS) entry which is preliminary data.</text>
</comment>
<name>A0ABV4YBP8_9CYAN</name>
<proteinExistence type="predicted"/>
<dbReference type="Proteomes" id="UP001576776">
    <property type="component" value="Unassembled WGS sequence"/>
</dbReference>
<dbReference type="Pfam" id="PF05565">
    <property type="entry name" value="Sipho_Gp157"/>
    <property type="match status" value="1"/>
</dbReference>
<keyword evidence="1" id="KW-0175">Coiled coil</keyword>
<organism evidence="2 3">
    <name type="scientific">Floridaenema fluviatile BLCC-F154</name>
    <dbReference type="NCBI Taxonomy" id="3153640"/>
    <lineage>
        <taxon>Bacteria</taxon>
        <taxon>Bacillati</taxon>
        <taxon>Cyanobacteriota</taxon>
        <taxon>Cyanophyceae</taxon>
        <taxon>Oscillatoriophycideae</taxon>
        <taxon>Aerosakkonematales</taxon>
        <taxon>Aerosakkonemataceae</taxon>
        <taxon>Floridanema</taxon>
        <taxon>Floridanema fluviatile</taxon>
    </lineage>
</organism>
<accession>A0ABV4YBP8</accession>
<keyword evidence="3" id="KW-1185">Reference proteome</keyword>
<sequence>METTTEQNVTAQPRTLFSISADIDELSTLLDEVEGDDVESAKLIGEWLERLGEERDRKLDNYAALISELQARAAVRKAEAKRLAELAASDEKKAEMLKERLKWFFEIHKLKTVETVRYKLSLTKSGGKPPLILDDGISPTDLPEKFQKSHVEADKTAIRAALEAGEELNFAYLGDRSSSIRIR</sequence>
<dbReference type="EMBL" id="JBHFNS010000050">
    <property type="protein sequence ID" value="MFB2935948.1"/>
    <property type="molecule type" value="Genomic_DNA"/>
</dbReference>
<dbReference type="RefSeq" id="WP_413257449.1">
    <property type="nucleotide sequence ID" value="NZ_JBHFNS010000050.1"/>
</dbReference>
<evidence type="ECO:0000256" key="1">
    <source>
        <dbReference type="SAM" id="Coils"/>
    </source>
</evidence>
<evidence type="ECO:0000313" key="2">
    <source>
        <dbReference type="EMBL" id="MFB2935948.1"/>
    </source>
</evidence>
<protein>
    <submittedName>
        <fullName evidence="2">Siphovirus Gp157 family protein</fullName>
    </submittedName>
</protein>
<evidence type="ECO:0000313" key="3">
    <source>
        <dbReference type="Proteomes" id="UP001576776"/>
    </source>
</evidence>
<reference evidence="2 3" key="1">
    <citation type="submission" date="2024-09" db="EMBL/GenBank/DDBJ databases">
        <title>Floridaenema gen nov. (Aerosakkonemataceae, Aerosakkonematales ord. nov., Cyanobacteria) from benthic tropical and subtropical fresh waters, with the description of four new species.</title>
        <authorList>
            <person name="Moretto J.A."/>
            <person name="Berthold D.E."/>
            <person name="Lefler F.W."/>
            <person name="Huang I.-S."/>
            <person name="Laughinghouse H. IV."/>
        </authorList>
    </citation>
    <scope>NUCLEOTIDE SEQUENCE [LARGE SCALE GENOMIC DNA]</scope>
    <source>
        <strain evidence="2 3">BLCC-F154</strain>
    </source>
</reference>